<feature type="transmembrane region" description="Helical" evidence="2">
    <location>
        <begin position="60"/>
        <end position="81"/>
    </location>
</feature>
<keyword evidence="5" id="KW-1185">Reference proteome</keyword>
<feature type="transmembrane region" description="Helical" evidence="2">
    <location>
        <begin position="202"/>
        <end position="222"/>
    </location>
</feature>
<keyword evidence="2" id="KW-0472">Membrane</keyword>
<sequence>MDFTPVIQGFEVLLEPENLVFCLIGVIAGMAIGVLPGLGPAATIAILLPLTYSMDPIPSIIMLAGIFYGGSYGSTVTAVLLKLPGETSSAVTALEGYPLAQKGQAGKALGVGAVSSFVGGTVSIVVLTLVAQAIAGFALEFGPPEYTALTLLGIMLVATIGNGSKLKALAAAAVGLLLATIGRDAFTGELRYTAGNLELTDGLQFVPIAMGVFGLAEILHNLERRRNATSMPVATDRVLPSKSTMQESAGSIGRGGVLGFLLGLLPGGGATVSAMASYGIEKRLGKGKTKTPFGRGAIQGVAGPETANSAAATSSFVPLLTLGIPANATMAVMFSALLIQGITPGPQLMTTDPDLVWGVINSMYLGNMVLLILAIPLIGLFVRILYVRTAILSPIIVLIVCIGAFTISNRIFEVMVVIVFGVLGYLMKKYGFDPAPLVLAFVLGSLLEDNFRRSLLMFDGDVTRVTGHPIAMTLLGVFLLVVLVPIVVKLVKSRRPDLIGGVPTGVSAKGDDGSDGADRGAGNANGGDSDGPDHAVDARTGSGSGDGPSSPGGSDRT</sequence>
<feature type="transmembrane region" description="Helical" evidence="2">
    <location>
        <begin position="20"/>
        <end position="48"/>
    </location>
</feature>
<name>A0ABR9PDN1_9ACTN</name>
<dbReference type="EMBL" id="JADBGI010000031">
    <property type="protein sequence ID" value="MBE3001962.1"/>
    <property type="molecule type" value="Genomic_DNA"/>
</dbReference>
<feature type="transmembrane region" description="Helical" evidence="2">
    <location>
        <begin position="471"/>
        <end position="491"/>
    </location>
</feature>
<feature type="transmembrane region" description="Helical" evidence="2">
    <location>
        <begin position="117"/>
        <end position="139"/>
    </location>
</feature>
<proteinExistence type="predicted"/>
<keyword evidence="2" id="KW-1133">Transmembrane helix</keyword>
<feature type="compositionally biased region" description="Basic and acidic residues" evidence="1">
    <location>
        <begin position="509"/>
        <end position="518"/>
    </location>
</feature>
<feature type="transmembrane region" description="Helical" evidence="2">
    <location>
        <begin position="355"/>
        <end position="378"/>
    </location>
</feature>
<gene>
    <name evidence="4" type="ORF">IDM40_25175</name>
</gene>
<evidence type="ECO:0000313" key="4">
    <source>
        <dbReference type="EMBL" id="MBE3001962.1"/>
    </source>
</evidence>
<dbReference type="PANTHER" id="PTHR35342">
    <property type="entry name" value="TRICARBOXYLIC TRANSPORT PROTEIN"/>
    <property type="match status" value="1"/>
</dbReference>
<evidence type="ECO:0000256" key="2">
    <source>
        <dbReference type="SAM" id="Phobius"/>
    </source>
</evidence>
<feature type="region of interest" description="Disordered" evidence="1">
    <location>
        <begin position="502"/>
        <end position="557"/>
    </location>
</feature>
<dbReference type="Pfam" id="PF01970">
    <property type="entry name" value="TctA"/>
    <property type="match status" value="1"/>
</dbReference>
<dbReference type="InterPro" id="IPR002823">
    <property type="entry name" value="DUF112_TM"/>
</dbReference>
<feature type="transmembrane region" description="Helical" evidence="2">
    <location>
        <begin position="385"/>
        <end position="405"/>
    </location>
</feature>
<feature type="transmembrane region" description="Helical" evidence="2">
    <location>
        <begin position="151"/>
        <end position="182"/>
    </location>
</feature>
<reference evidence="4 5" key="1">
    <citation type="submission" date="2020-09" db="EMBL/GenBank/DDBJ databases">
        <title>Diversity and distribution of actinomycetes associated with coral in the coast of Hainan.</title>
        <authorList>
            <person name="Li F."/>
        </authorList>
    </citation>
    <scope>NUCLEOTIDE SEQUENCE [LARGE SCALE GENOMIC DNA]</scope>
    <source>
        <strain evidence="4 5">HNM0947</strain>
    </source>
</reference>
<dbReference type="PANTHER" id="PTHR35342:SF5">
    <property type="entry name" value="TRICARBOXYLIC TRANSPORT PROTEIN"/>
    <property type="match status" value="1"/>
</dbReference>
<feature type="transmembrane region" description="Helical" evidence="2">
    <location>
        <begin position="411"/>
        <end position="427"/>
    </location>
</feature>
<dbReference type="Proteomes" id="UP000806528">
    <property type="component" value="Unassembled WGS sequence"/>
</dbReference>
<accession>A0ABR9PDN1</accession>
<feature type="transmembrane region" description="Helical" evidence="2">
    <location>
        <begin position="319"/>
        <end position="343"/>
    </location>
</feature>
<dbReference type="RefSeq" id="WP_193124555.1">
    <property type="nucleotide sequence ID" value="NZ_JADBGI010000031.1"/>
</dbReference>
<comment type="caution">
    <text evidence="4">The sequence shown here is derived from an EMBL/GenBank/DDBJ whole genome shotgun (WGS) entry which is preliminary data.</text>
</comment>
<protein>
    <submittedName>
        <fullName evidence="4">Tripartite tricarboxylate transporter permease</fullName>
    </submittedName>
</protein>
<organism evidence="4 5">
    <name type="scientific">Nocardiopsis coralli</name>
    <dbReference type="NCBI Taxonomy" id="2772213"/>
    <lineage>
        <taxon>Bacteria</taxon>
        <taxon>Bacillati</taxon>
        <taxon>Actinomycetota</taxon>
        <taxon>Actinomycetes</taxon>
        <taxon>Streptosporangiales</taxon>
        <taxon>Nocardiopsidaceae</taxon>
        <taxon>Nocardiopsis</taxon>
    </lineage>
</organism>
<evidence type="ECO:0000313" key="5">
    <source>
        <dbReference type="Proteomes" id="UP000806528"/>
    </source>
</evidence>
<evidence type="ECO:0000256" key="1">
    <source>
        <dbReference type="SAM" id="MobiDB-lite"/>
    </source>
</evidence>
<keyword evidence="2" id="KW-0812">Transmembrane</keyword>
<evidence type="ECO:0000259" key="3">
    <source>
        <dbReference type="Pfam" id="PF01970"/>
    </source>
</evidence>
<feature type="compositionally biased region" description="Low complexity" evidence="1">
    <location>
        <begin position="547"/>
        <end position="557"/>
    </location>
</feature>
<feature type="domain" description="DUF112" evidence="3">
    <location>
        <begin position="19"/>
        <end position="439"/>
    </location>
</feature>